<accession>A0A2N5M077</accession>
<evidence type="ECO:0000313" key="3">
    <source>
        <dbReference type="Proteomes" id="UP000234748"/>
    </source>
</evidence>
<gene>
    <name evidence="2" type="ORF">CUU66_22325</name>
</gene>
<name>A0A2N5M077_9BACI</name>
<dbReference type="AlphaFoldDB" id="A0A2N5M077"/>
<dbReference type="Pfam" id="PF12867">
    <property type="entry name" value="DinB_2"/>
    <property type="match status" value="1"/>
</dbReference>
<evidence type="ECO:0000313" key="2">
    <source>
        <dbReference type="EMBL" id="PLT27751.1"/>
    </source>
</evidence>
<reference evidence="2 3" key="1">
    <citation type="submission" date="2017-11" db="EMBL/GenBank/DDBJ databases">
        <title>Comparitive Functional Genomics of Dry Heat Resistant strains isolated from the Viking Spacecraft.</title>
        <authorList>
            <person name="Seuylemezian A."/>
            <person name="Cooper K."/>
            <person name="Vaishampayan P."/>
        </authorList>
    </citation>
    <scope>NUCLEOTIDE SEQUENCE [LARGE SCALE GENOMIC DNA]</scope>
    <source>
        <strain evidence="2 3">V1-29</strain>
    </source>
</reference>
<dbReference type="Gene3D" id="1.20.120.450">
    <property type="entry name" value="dinb family like domain"/>
    <property type="match status" value="1"/>
</dbReference>
<dbReference type="OrthoDB" id="9798830at2"/>
<evidence type="ECO:0000259" key="1">
    <source>
        <dbReference type="Pfam" id="PF12867"/>
    </source>
</evidence>
<dbReference type="Proteomes" id="UP000234748">
    <property type="component" value="Unassembled WGS sequence"/>
</dbReference>
<dbReference type="InterPro" id="IPR034660">
    <property type="entry name" value="DinB/YfiT-like"/>
</dbReference>
<dbReference type="EMBL" id="PGUY01000081">
    <property type="protein sequence ID" value="PLT27751.1"/>
    <property type="molecule type" value="Genomic_DNA"/>
</dbReference>
<protein>
    <submittedName>
        <fullName evidence="2">DinB family protein</fullName>
    </submittedName>
</protein>
<dbReference type="InterPro" id="IPR024775">
    <property type="entry name" value="DinB-like"/>
</dbReference>
<keyword evidence="3" id="KW-1185">Reference proteome</keyword>
<dbReference type="SUPFAM" id="SSF109854">
    <property type="entry name" value="DinB/YfiT-like putative metalloenzymes"/>
    <property type="match status" value="1"/>
</dbReference>
<comment type="caution">
    <text evidence="2">The sequence shown here is derived from an EMBL/GenBank/DDBJ whole genome shotgun (WGS) entry which is preliminary data.</text>
</comment>
<dbReference type="RefSeq" id="WP_101645602.1">
    <property type="nucleotide sequence ID" value="NZ_PGUY01000081.1"/>
</dbReference>
<proteinExistence type="predicted"/>
<feature type="domain" description="DinB-like" evidence="1">
    <location>
        <begin position="29"/>
        <end position="150"/>
    </location>
</feature>
<sequence length="166" mass="19370">MAELKEILLNELEVCQSKIEMFSGMNNSLKGLNAIQASWRDGGGENSIWDIVNHLIFWNERFLHQFMGLPVSKESFSNDSTFFKEKNPALLNEEQWEAAVARLNSVFNEWKEAIHECDEEMLLTPPSPERPWWKTVSSMNLHTAHHIGQIIFIRKRQGSWEPVKWD</sequence>
<organism evidence="2 3">
    <name type="scientific">Peribacillus deserti</name>
    <dbReference type="NCBI Taxonomy" id="673318"/>
    <lineage>
        <taxon>Bacteria</taxon>
        <taxon>Bacillati</taxon>
        <taxon>Bacillota</taxon>
        <taxon>Bacilli</taxon>
        <taxon>Bacillales</taxon>
        <taxon>Bacillaceae</taxon>
        <taxon>Peribacillus</taxon>
    </lineage>
</organism>